<dbReference type="Proteomes" id="UP001475781">
    <property type="component" value="Chromosome"/>
</dbReference>
<protein>
    <submittedName>
        <fullName evidence="2">Caspase family protein</fullName>
    </submittedName>
</protein>
<dbReference type="SUPFAM" id="SSF52129">
    <property type="entry name" value="Caspase-like"/>
    <property type="match status" value="1"/>
</dbReference>
<organism evidence="2 3">
    <name type="scientific">Marinobacter metalliresistant</name>
    <dbReference type="NCBI Taxonomy" id="2961995"/>
    <lineage>
        <taxon>Bacteria</taxon>
        <taxon>Pseudomonadati</taxon>
        <taxon>Pseudomonadota</taxon>
        <taxon>Gammaproteobacteria</taxon>
        <taxon>Pseudomonadales</taxon>
        <taxon>Marinobacteraceae</taxon>
        <taxon>Marinobacter</taxon>
    </lineage>
</organism>
<proteinExistence type="predicted"/>
<dbReference type="Pfam" id="PF00656">
    <property type="entry name" value="Peptidase_C14"/>
    <property type="match status" value="1"/>
</dbReference>
<dbReference type="InterPro" id="IPR029030">
    <property type="entry name" value="Caspase-like_dom_sf"/>
</dbReference>
<gene>
    <name evidence="2" type="ORF">NLK58_13395</name>
</gene>
<dbReference type="EMBL" id="CP101118">
    <property type="protein sequence ID" value="WZF87344.1"/>
    <property type="molecule type" value="Genomic_DNA"/>
</dbReference>
<sequence length="378" mass="41040">MSLIFPADEASVVSGQGRLHALIIGVGEYDHLGLGVPKPSRLLSGLKPLTVTEPAARRLAAWLENKYTNPNCPLGSIELLLAPAGDYTRKDGSKVAVEKADMANIEAATNRWFRRCDSSKDNIVFFYFVGHGISTVKGSYLLPADFGNPDIADDWRNCIDGSGLRSGMFKCNAQHQYYFFDACRDAPVDALTKRNPHGASLIGGADLSDTVELSADYSAASDGRQAFGRDGGETFFCEALIMCLDGMGASRLAGGRNWRVDAATLSRGLVSVIQAIAARENLPLSCECRMQKPEPLHFPPNGRVMVKVGCKSEDMNNEADITLIQDTGIKMSPPGDPRPWIQPAVAGNVDIRVKFSNFPTEVINELIDPPVYDLEFPL</sequence>
<dbReference type="RefSeq" id="WP_341580979.1">
    <property type="nucleotide sequence ID" value="NZ_CP101118.1"/>
</dbReference>
<evidence type="ECO:0000259" key="1">
    <source>
        <dbReference type="Pfam" id="PF00656"/>
    </source>
</evidence>
<dbReference type="InterPro" id="IPR011600">
    <property type="entry name" value="Pept_C14_caspase"/>
</dbReference>
<dbReference type="Gene3D" id="3.40.50.1460">
    <property type="match status" value="1"/>
</dbReference>
<feature type="domain" description="Peptidase C14 caspase" evidence="1">
    <location>
        <begin position="20"/>
        <end position="246"/>
    </location>
</feature>
<evidence type="ECO:0000313" key="3">
    <source>
        <dbReference type="Proteomes" id="UP001475781"/>
    </source>
</evidence>
<name>A0ABZ2VYN6_9GAMM</name>
<evidence type="ECO:0000313" key="2">
    <source>
        <dbReference type="EMBL" id="WZF87344.1"/>
    </source>
</evidence>
<reference evidence="2 3" key="1">
    <citation type="submission" date="2022-07" db="EMBL/GenBank/DDBJ databases">
        <title>A copper resistant bacterium isolated from sediment samples of deep sea hydrothermal areas.</title>
        <authorList>
            <person name="Zeng X."/>
        </authorList>
    </citation>
    <scope>NUCLEOTIDE SEQUENCE [LARGE SCALE GENOMIC DNA]</scope>
    <source>
        <strain evidence="3">CuT 6</strain>
    </source>
</reference>
<keyword evidence="3" id="KW-1185">Reference proteome</keyword>
<accession>A0ABZ2VYN6</accession>